<evidence type="ECO:0000313" key="4">
    <source>
        <dbReference type="Proteomes" id="UP000807716"/>
    </source>
</evidence>
<gene>
    <name evidence="3" type="ORF">DFQ27_004940</name>
</gene>
<proteinExistence type="predicted"/>
<dbReference type="Proteomes" id="UP000807716">
    <property type="component" value="Unassembled WGS sequence"/>
</dbReference>
<feature type="compositionally biased region" description="Polar residues" evidence="1">
    <location>
        <begin position="115"/>
        <end position="128"/>
    </location>
</feature>
<dbReference type="EMBL" id="JAAAJB010000348">
    <property type="protein sequence ID" value="KAG0257758.1"/>
    <property type="molecule type" value="Genomic_DNA"/>
</dbReference>
<keyword evidence="2" id="KW-0472">Membrane</keyword>
<keyword evidence="2" id="KW-0812">Transmembrane</keyword>
<evidence type="ECO:0000256" key="2">
    <source>
        <dbReference type="SAM" id="Phobius"/>
    </source>
</evidence>
<keyword evidence="4" id="KW-1185">Reference proteome</keyword>
<sequence>MSNILHFNTEAEIAQWRALDARRIVETYIQCSSASPLSLKDQHDDNSSVSSRSSMSSTRSSGSSRSSPSPSRTQSRTTSRTQPVPLRKSSAASGGPTPPGSYPTLFGADKKGSGRVSSSAQTIKSGTSIARGGSSSTLTSPASSSSSLWSSLSDLRQSLKTLRTFLAVRQYTKLQVVMVSIVCLLVGLLLPFERLFVMVGTEPNLIRPSAGVVTAAAAAPIRSGVDKSDTNNAAVLKFVDRRKNVVAITNKAVMEALRDPAAAVVLVDPKSKPSGDTRQPDPEGSV</sequence>
<keyword evidence="2" id="KW-1133">Transmembrane helix</keyword>
<feature type="transmembrane region" description="Helical" evidence="2">
    <location>
        <begin position="174"/>
        <end position="192"/>
    </location>
</feature>
<comment type="caution">
    <text evidence="3">The sequence shown here is derived from an EMBL/GenBank/DDBJ whole genome shotgun (WGS) entry which is preliminary data.</text>
</comment>
<accession>A0A9P6U3A3</accession>
<feature type="compositionally biased region" description="Low complexity" evidence="1">
    <location>
        <begin position="47"/>
        <end position="81"/>
    </location>
</feature>
<feature type="compositionally biased region" description="Low complexity" evidence="1">
    <location>
        <begin position="134"/>
        <end position="146"/>
    </location>
</feature>
<evidence type="ECO:0000256" key="1">
    <source>
        <dbReference type="SAM" id="MobiDB-lite"/>
    </source>
</evidence>
<feature type="region of interest" description="Disordered" evidence="1">
    <location>
        <begin position="36"/>
        <end position="146"/>
    </location>
</feature>
<dbReference type="AlphaFoldDB" id="A0A9P6U3A3"/>
<name>A0A9P6U3A3_9FUNG</name>
<evidence type="ECO:0000313" key="3">
    <source>
        <dbReference type="EMBL" id="KAG0257758.1"/>
    </source>
</evidence>
<protein>
    <submittedName>
        <fullName evidence="3">Uncharacterized protein</fullName>
    </submittedName>
</protein>
<dbReference type="OrthoDB" id="2447456at2759"/>
<reference evidence="3" key="1">
    <citation type="journal article" date="2020" name="Fungal Divers.">
        <title>Resolving the Mortierellaceae phylogeny through synthesis of multi-gene phylogenetics and phylogenomics.</title>
        <authorList>
            <person name="Vandepol N."/>
            <person name="Liber J."/>
            <person name="Desiro A."/>
            <person name="Na H."/>
            <person name="Kennedy M."/>
            <person name="Barry K."/>
            <person name="Grigoriev I.V."/>
            <person name="Miller A.N."/>
            <person name="O'Donnell K."/>
            <person name="Stajich J.E."/>
            <person name="Bonito G."/>
        </authorList>
    </citation>
    <scope>NUCLEOTIDE SEQUENCE</scope>
    <source>
        <strain evidence="3">BC1065</strain>
    </source>
</reference>
<organism evidence="3 4">
    <name type="scientific">Actinomortierella ambigua</name>
    <dbReference type="NCBI Taxonomy" id="1343610"/>
    <lineage>
        <taxon>Eukaryota</taxon>
        <taxon>Fungi</taxon>
        <taxon>Fungi incertae sedis</taxon>
        <taxon>Mucoromycota</taxon>
        <taxon>Mortierellomycotina</taxon>
        <taxon>Mortierellomycetes</taxon>
        <taxon>Mortierellales</taxon>
        <taxon>Mortierellaceae</taxon>
        <taxon>Actinomortierella</taxon>
    </lineage>
</organism>